<dbReference type="InterPro" id="IPR020103">
    <property type="entry name" value="PsdUridine_synth_cat_dom_sf"/>
</dbReference>
<comment type="caution">
    <text evidence="2">The sequence shown here is derived from an EMBL/GenBank/DDBJ whole genome shotgun (WGS) entry which is preliminary data.</text>
</comment>
<evidence type="ECO:0000313" key="3">
    <source>
        <dbReference type="Proteomes" id="UP000187408"/>
    </source>
</evidence>
<dbReference type="InterPro" id="IPR020119">
    <property type="entry name" value="PsdUridine_synth_TruD_CS"/>
</dbReference>
<evidence type="ECO:0000256" key="1">
    <source>
        <dbReference type="ARBA" id="ARBA00022694"/>
    </source>
</evidence>
<reference evidence="2 3" key="1">
    <citation type="submission" date="2016-10" db="EMBL/GenBank/DDBJ databases">
        <title>Genome sequence of a sulfur-reducing bacterium Desulfurobacterium indicum K6013.</title>
        <authorList>
            <person name="Cao J."/>
            <person name="Shao Z."/>
            <person name="Alain K."/>
            <person name="Jebbar M."/>
        </authorList>
    </citation>
    <scope>NUCLEOTIDE SEQUENCE [LARGE SCALE GENOMIC DNA]</scope>
    <source>
        <strain evidence="2 3">K6013</strain>
    </source>
</reference>
<protein>
    <recommendedName>
        <fullName evidence="4">tRNA pseudouridine(13) synthase TruD</fullName>
    </recommendedName>
</protein>
<name>A0A1R1MNS0_9BACT</name>
<dbReference type="Pfam" id="PF01142">
    <property type="entry name" value="TruD"/>
    <property type="match status" value="2"/>
</dbReference>
<dbReference type="GO" id="GO:0140098">
    <property type="term" value="F:catalytic activity, acting on RNA"/>
    <property type="evidence" value="ECO:0007669"/>
    <property type="project" value="UniProtKB-ARBA"/>
</dbReference>
<dbReference type="OrthoDB" id="10810at2"/>
<dbReference type="Gene3D" id="3.30.2340.10">
    <property type="entry name" value="TruD, insertion domain"/>
    <property type="match status" value="1"/>
</dbReference>
<keyword evidence="3" id="KW-1185">Reference proteome</keyword>
<dbReference type="Proteomes" id="UP000187408">
    <property type="component" value="Unassembled WGS sequence"/>
</dbReference>
<dbReference type="EMBL" id="MOEN01000001">
    <property type="protein sequence ID" value="OMH41399.1"/>
    <property type="molecule type" value="Genomic_DNA"/>
</dbReference>
<dbReference type="SUPFAM" id="SSF55120">
    <property type="entry name" value="Pseudouridine synthase"/>
    <property type="match status" value="1"/>
</dbReference>
<dbReference type="PANTHER" id="PTHR47811">
    <property type="entry name" value="TRNA PSEUDOURIDINE SYNTHASE D"/>
    <property type="match status" value="1"/>
</dbReference>
<dbReference type="Gene3D" id="3.30.2350.20">
    <property type="entry name" value="TruD, catalytic domain"/>
    <property type="match status" value="1"/>
</dbReference>
<dbReference type="PROSITE" id="PS01268">
    <property type="entry name" value="UPF0024"/>
    <property type="match status" value="1"/>
</dbReference>
<dbReference type="GO" id="GO:0003723">
    <property type="term" value="F:RNA binding"/>
    <property type="evidence" value="ECO:0007669"/>
    <property type="project" value="InterPro"/>
</dbReference>
<dbReference type="InterPro" id="IPR042214">
    <property type="entry name" value="TruD_catalytic"/>
</dbReference>
<dbReference type="AlphaFoldDB" id="A0A1R1MNS0"/>
<proteinExistence type="predicted"/>
<evidence type="ECO:0008006" key="4">
    <source>
        <dbReference type="Google" id="ProtNLM"/>
    </source>
</evidence>
<accession>A0A1R1MNS0</accession>
<dbReference type="GO" id="GO:0009982">
    <property type="term" value="F:pseudouridine synthase activity"/>
    <property type="evidence" value="ECO:0007669"/>
    <property type="project" value="InterPro"/>
</dbReference>
<dbReference type="GO" id="GO:0008033">
    <property type="term" value="P:tRNA processing"/>
    <property type="evidence" value="ECO:0007669"/>
    <property type="project" value="UniProtKB-KW"/>
</dbReference>
<dbReference type="GO" id="GO:0005829">
    <property type="term" value="C:cytosol"/>
    <property type="evidence" value="ECO:0007669"/>
    <property type="project" value="TreeGrafter"/>
</dbReference>
<dbReference type="InterPro" id="IPR001656">
    <property type="entry name" value="PsdUridine_synth_TruD"/>
</dbReference>
<keyword evidence="1" id="KW-0819">tRNA processing</keyword>
<organism evidence="2 3">
    <name type="scientific">Desulfurobacterium indicum</name>
    <dbReference type="NCBI Taxonomy" id="1914305"/>
    <lineage>
        <taxon>Bacteria</taxon>
        <taxon>Pseudomonadati</taxon>
        <taxon>Aquificota</taxon>
        <taxon>Aquificia</taxon>
        <taxon>Desulfurobacteriales</taxon>
        <taxon>Desulfurobacteriaceae</taxon>
        <taxon>Desulfurobacterium</taxon>
    </lineage>
</organism>
<dbReference type="InterPro" id="IPR050170">
    <property type="entry name" value="TruD_pseudoU_synthase"/>
</dbReference>
<dbReference type="GO" id="GO:0001522">
    <property type="term" value="P:pseudouridine synthesis"/>
    <property type="evidence" value="ECO:0007669"/>
    <property type="project" value="InterPro"/>
</dbReference>
<dbReference type="STRING" id="1914305.BLW93_00515"/>
<sequence>MIEIKKRPKDFIVIEEASLETDENGTHFLYLLTKKNLTTRELASFLGFSYAGLKDKTAITVQHVTFPEFKGNHIRENLKDGTYFLKFIGKIKKKIKIGHLKGNRFYIKLHGQKVKPADYFINFYGIQRLKGNIDKGKKLFKKLMEKPRKLKWRENFLIDAFLSFLWNETLNLYLSETVEGTFKTHEDFRFFIPSEPFEKIREKVPRFWTIAGHKKDYRESWSFYKKILLKEGISTDDFIKTLKNLRIKGDFRKTYLPVEAKIENDFISFSLPKGAYATVYLIFCG</sequence>
<dbReference type="PANTHER" id="PTHR47811:SF1">
    <property type="entry name" value="TRNA PSEUDOURIDINE SYNTHASE D"/>
    <property type="match status" value="1"/>
</dbReference>
<dbReference type="RefSeq" id="WP_076712150.1">
    <property type="nucleotide sequence ID" value="NZ_MOEN01000001.1"/>
</dbReference>
<dbReference type="InterPro" id="IPR043165">
    <property type="entry name" value="TruD_insert_sf"/>
</dbReference>
<gene>
    <name evidence="2" type="ORF">BLW93_00515</name>
</gene>
<evidence type="ECO:0000313" key="2">
    <source>
        <dbReference type="EMBL" id="OMH41399.1"/>
    </source>
</evidence>